<accession>I4B2H7</accession>
<evidence type="ECO:0000256" key="2">
    <source>
        <dbReference type="ARBA" id="ARBA00006484"/>
    </source>
</evidence>
<reference evidence="5 6" key="1">
    <citation type="submission" date="2012-06" db="EMBL/GenBank/DDBJ databases">
        <title>The complete chromosome of genome of Turneriella parva DSM 21527.</title>
        <authorList>
            <consortium name="US DOE Joint Genome Institute (JGI-PGF)"/>
            <person name="Lucas S."/>
            <person name="Han J."/>
            <person name="Lapidus A."/>
            <person name="Bruce D."/>
            <person name="Goodwin L."/>
            <person name="Pitluck S."/>
            <person name="Peters L."/>
            <person name="Kyrpides N."/>
            <person name="Mavromatis K."/>
            <person name="Ivanova N."/>
            <person name="Mikhailova N."/>
            <person name="Chertkov O."/>
            <person name="Detter J.C."/>
            <person name="Tapia R."/>
            <person name="Han C."/>
            <person name="Land M."/>
            <person name="Hauser L."/>
            <person name="Markowitz V."/>
            <person name="Cheng J.-F."/>
            <person name="Hugenholtz P."/>
            <person name="Woyke T."/>
            <person name="Wu D."/>
            <person name="Gronow S."/>
            <person name="Wellnitz S."/>
            <person name="Brambilla E."/>
            <person name="Klenk H.-P."/>
            <person name="Eisen J.A."/>
        </authorList>
    </citation>
    <scope>NUCLEOTIDE SEQUENCE [LARGE SCALE GENOMIC DNA]</scope>
    <source>
        <strain evidence="6">ATCC BAA-1111 / DSM 21527 / NCTC 11395 / H</strain>
    </source>
</reference>
<comment type="subcellular location">
    <subcellularLocation>
        <location evidence="1">Endoplasmic reticulum</location>
    </subcellularLocation>
</comment>
<comment type="similarity">
    <text evidence="2 4">Belongs to the short-chain dehydrogenases/reductases (SDR) family.</text>
</comment>
<dbReference type="GO" id="GO:0016491">
    <property type="term" value="F:oxidoreductase activity"/>
    <property type="evidence" value="ECO:0007669"/>
    <property type="project" value="UniProtKB-KW"/>
</dbReference>
<dbReference type="PIRSF" id="PIRSF000126">
    <property type="entry name" value="11-beta-HSD1"/>
    <property type="match status" value="1"/>
</dbReference>
<dbReference type="PROSITE" id="PS00061">
    <property type="entry name" value="ADH_SHORT"/>
    <property type="match status" value="1"/>
</dbReference>
<dbReference type="STRING" id="869212.Turpa_0833"/>
<dbReference type="InterPro" id="IPR036291">
    <property type="entry name" value="NAD(P)-bd_dom_sf"/>
</dbReference>
<dbReference type="SUPFAM" id="SSF51735">
    <property type="entry name" value="NAD(P)-binding Rossmann-fold domains"/>
    <property type="match status" value="1"/>
</dbReference>
<dbReference type="PRINTS" id="PR00080">
    <property type="entry name" value="SDRFAMILY"/>
</dbReference>
<dbReference type="Pfam" id="PF00106">
    <property type="entry name" value="adh_short"/>
    <property type="match status" value="1"/>
</dbReference>
<dbReference type="OrthoDB" id="9808814at2"/>
<protein>
    <submittedName>
        <fullName evidence="5">Short-chain dehydrogenase/reductase SDR</fullName>
    </submittedName>
</protein>
<evidence type="ECO:0000313" key="6">
    <source>
        <dbReference type="Proteomes" id="UP000006048"/>
    </source>
</evidence>
<dbReference type="PRINTS" id="PR00081">
    <property type="entry name" value="GDHRDH"/>
</dbReference>
<dbReference type="AlphaFoldDB" id="I4B2H7"/>
<evidence type="ECO:0000256" key="4">
    <source>
        <dbReference type="RuleBase" id="RU000363"/>
    </source>
</evidence>
<dbReference type="KEGG" id="tpx:Turpa_0833"/>
<dbReference type="Proteomes" id="UP000006048">
    <property type="component" value="Chromosome"/>
</dbReference>
<dbReference type="InterPro" id="IPR002347">
    <property type="entry name" value="SDR_fam"/>
</dbReference>
<dbReference type="RefSeq" id="WP_014802002.1">
    <property type="nucleotide sequence ID" value="NC_018020.1"/>
</dbReference>
<dbReference type="EMBL" id="CP002959">
    <property type="protein sequence ID" value="AFM11484.1"/>
    <property type="molecule type" value="Genomic_DNA"/>
</dbReference>
<dbReference type="HOGENOM" id="CLU_010194_2_1_12"/>
<organism evidence="5 6">
    <name type="scientific">Turneriella parva (strain ATCC BAA-1111 / DSM 21527 / NCTC 11395 / H)</name>
    <name type="common">Leptospira parva</name>
    <dbReference type="NCBI Taxonomy" id="869212"/>
    <lineage>
        <taxon>Bacteria</taxon>
        <taxon>Pseudomonadati</taxon>
        <taxon>Spirochaetota</taxon>
        <taxon>Spirochaetia</taxon>
        <taxon>Leptospirales</taxon>
        <taxon>Leptospiraceae</taxon>
        <taxon>Turneriella</taxon>
    </lineage>
</organism>
<dbReference type="InterPro" id="IPR020904">
    <property type="entry name" value="Sc_DH/Rdtase_CS"/>
</dbReference>
<evidence type="ECO:0000256" key="1">
    <source>
        <dbReference type="ARBA" id="ARBA00004240"/>
    </source>
</evidence>
<keyword evidence="6" id="KW-1185">Reference proteome</keyword>
<dbReference type="PANTHER" id="PTHR43899">
    <property type="entry name" value="RH59310P"/>
    <property type="match status" value="1"/>
</dbReference>
<sequence length="260" mass="27718">MNDKPFALVTGASAGLGKEFALQLAERYNLVLVARRADLLQDLAHQCAGRGAECETMTADLLNAEDVARVEERVAKPDIALLVNNAGFGTYGAFADLPRQGEADQVQLNIHTVVRLTHAALGTMTQRGNGSIINVASVAGYQPAPYSATYSATKTFVRYFTEAIAEEVRPKGVYMQVLCPGFTHTEFHEKADIAKGGIPAFLWMESSEVVRDSLAAMEPRETVCVPGAVNKAITAVGGAAPNAVSAKLAAFVMRSTMGLR</sequence>
<name>I4B2H7_TURPD</name>
<dbReference type="Gene3D" id="3.40.50.720">
    <property type="entry name" value="NAD(P)-binding Rossmann-like Domain"/>
    <property type="match status" value="1"/>
</dbReference>
<dbReference type="InterPro" id="IPR051019">
    <property type="entry name" value="VLCFA-Steroid_DH"/>
</dbReference>
<proteinExistence type="inferred from homology"/>
<evidence type="ECO:0000313" key="5">
    <source>
        <dbReference type="EMBL" id="AFM11484.1"/>
    </source>
</evidence>
<keyword evidence="3" id="KW-0560">Oxidoreductase</keyword>
<evidence type="ECO:0000256" key="3">
    <source>
        <dbReference type="ARBA" id="ARBA00023002"/>
    </source>
</evidence>
<dbReference type="PANTHER" id="PTHR43899:SF13">
    <property type="entry name" value="RH59310P"/>
    <property type="match status" value="1"/>
</dbReference>
<gene>
    <name evidence="5" type="ordered locus">Turpa_0833</name>
</gene>